<dbReference type="EMBL" id="FNQN01000001">
    <property type="protein sequence ID" value="SDZ78606.1"/>
    <property type="molecule type" value="Genomic_DNA"/>
</dbReference>
<evidence type="ECO:0000256" key="1">
    <source>
        <dbReference type="SAM" id="Phobius"/>
    </source>
</evidence>
<protein>
    <submittedName>
        <fullName evidence="2">Inner membrane protein</fullName>
    </submittedName>
</protein>
<keyword evidence="1" id="KW-0812">Transmembrane</keyword>
<evidence type="ECO:0000313" key="3">
    <source>
        <dbReference type="Proteomes" id="UP000199409"/>
    </source>
</evidence>
<keyword evidence="1" id="KW-1133">Transmembrane helix</keyword>
<dbReference type="Proteomes" id="UP000199409">
    <property type="component" value="Unassembled WGS sequence"/>
</dbReference>
<keyword evidence="1" id="KW-0472">Membrane</keyword>
<dbReference type="STRING" id="37625.SAMN05660420_00300"/>
<dbReference type="InterPro" id="IPR019629">
    <property type="entry name" value="Uncharacterised_HI1736/YgjV"/>
</dbReference>
<name>A0A1H3VV07_9BACT</name>
<feature type="transmembrane region" description="Helical" evidence="1">
    <location>
        <begin position="99"/>
        <end position="115"/>
    </location>
</feature>
<reference evidence="2 3" key="1">
    <citation type="submission" date="2016-10" db="EMBL/GenBank/DDBJ databases">
        <authorList>
            <person name="de Groot N.N."/>
        </authorList>
    </citation>
    <scope>NUCLEOTIDE SEQUENCE [LARGE SCALE GENOMIC DNA]</scope>
    <source>
        <strain evidence="2 3">DSM 7343</strain>
    </source>
</reference>
<dbReference type="RefSeq" id="WP_281242479.1">
    <property type="nucleotide sequence ID" value="NZ_FNQN01000001.1"/>
</dbReference>
<sequence length="171" mass="19602">MIDIYTPEFIFGLLSTILIVVCMFLKTRENILLLKLGADVSWVLAFVVQGAISGTISMFFTAVRTFCGRNFVEYKSIGFCLWLLSSIITCYFWSGFYDIFSLLGLTFVTIAVYLKKAQRVKLFFILSSISWGFYGYFIGYFELIIFEFFITFAGFINMYLKAGETAKVLSQ</sequence>
<feature type="transmembrane region" description="Helical" evidence="1">
    <location>
        <begin position="144"/>
        <end position="160"/>
    </location>
</feature>
<gene>
    <name evidence="2" type="ORF">SAMN05660420_00300</name>
</gene>
<dbReference type="AlphaFoldDB" id="A0A1H3VV07"/>
<feature type="transmembrane region" description="Helical" evidence="1">
    <location>
        <begin position="40"/>
        <end position="62"/>
    </location>
</feature>
<dbReference type="Pfam" id="PF10688">
    <property type="entry name" value="Imp-YgjV"/>
    <property type="match status" value="1"/>
</dbReference>
<organism evidence="2 3">
    <name type="scientific">Desulfuromusa kysingii</name>
    <dbReference type="NCBI Taxonomy" id="37625"/>
    <lineage>
        <taxon>Bacteria</taxon>
        <taxon>Pseudomonadati</taxon>
        <taxon>Thermodesulfobacteriota</taxon>
        <taxon>Desulfuromonadia</taxon>
        <taxon>Desulfuromonadales</taxon>
        <taxon>Geopsychrobacteraceae</taxon>
        <taxon>Desulfuromusa</taxon>
    </lineage>
</organism>
<proteinExistence type="predicted"/>
<accession>A0A1H3VV07</accession>
<evidence type="ECO:0000313" key="2">
    <source>
        <dbReference type="EMBL" id="SDZ78606.1"/>
    </source>
</evidence>
<keyword evidence="3" id="KW-1185">Reference proteome</keyword>
<feature type="transmembrane region" description="Helical" evidence="1">
    <location>
        <begin position="9"/>
        <end position="28"/>
    </location>
</feature>